<organism evidence="4 5">
    <name type="scientific">Phytophthora nicotianae</name>
    <name type="common">Potato buckeye rot agent</name>
    <name type="synonym">Phytophthora parasitica</name>
    <dbReference type="NCBI Taxonomy" id="4792"/>
    <lineage>
        <taxon>Eukaryota</taxon>
        <taxon>Sar</taxon>
        <taxon>Stramenopiles</taxon>
        <taxon>Oomycota</taxon>
        <taxon>Peronosporomycetes</taxon>
        <taxon>Peronosporales</taxon>
        <taxon>Peronosporaceae</taxon>
        <taxon>Phytophthora</taxon>
    </lineage>
</organism>
<proteinExistence type="predicted"/>
<gene>
    <name evidence="3" type="ORF">L915_05977</name>
    <name evidence="4" type="ORF">L916_05912</name>
</gene>
<dbReference type="PANTHER" id="PTHR21354">
    <property type="entry name" value="ZINC FINGER PROTEIN 511"/>
    <property type="match status" value="1"/>
</dbReference>
<feature type="region of interest" description="Disordered" evidence="1">
    <location>
        <begin position="174"/>
        <end position="290"/>
    </location>
</feature>
<dbReference type="EMBL" id="KI685570">
    <property type="protein sequence ID" value="ETK90210.1"/>
    <property type="molecule type" value="Genomic_DNA"/>
</dbReference>
<protein>
    <recommendedName>
        <fullName evidence="2">C2H2-type domain-containing protein</fullName>
    </recommendedName>
</protein>
<reference evidence="4 5" key="2">
    <citation type="submission" date="2013-11" db="EMBL/GenBank/DDBJ databases">
        <title>The Genome Sequence of Phytophthora parasitica CJ05E6.</title>
        <authorList>
            <consortium name="The Broad Institute Genomics Platform"/>
            <person name="Russ C."/>
            <person name="Tyler B."/>
            <person name="Panabieres F."/>
            <person name="Shan W."/>
            <person name="Tripathy S."/>
            <person name="Grunwald N."/>
            <person name="Machado M."/>
            <person name="Johnson C.S."/>
            <person name="Arredondo F."/>
            <person name="Hong C."/>
            <person name="Coffey M."/>
            <person name="Young S.K."/>
            <person name="Zeng Q."/>
            <person name="Gargeya S."/>
            <person name="Fitzgerald M."/>
            <person name="Abouelleil A."/>
            <person name="Alvarado L."/>
            <person name="Chapman S.B."/>
            <person name="Gainer-Dewar J."/>
            <person name="Goldberg J."/>
            <person name="Griggs A."/>
            <person name="Gujja S."/>
            <person name="Hansen M."/>
            <person name="Howarth C."/>
            <person name="Imamovic A."/>
            <person name="Ireland A."/>
            <person name="Larimer J."/>
            <person name="McCowan C."/>
            <person name="Murphy C."/>
            <person name="Pearson M."/>
            <person name="Poon T.W."/>
            <person name="Priest M."/>
            <person name="Roberts A."/>
            <person name="Saif S."/>
            <person name="Shea T."/>
            <person name="Sykes S."/>
            <person name="Wortman J."/>
            <person name="Nusbaum C."/>
            <person name="Birren B."/>
        </authorList>
    </citation>
    <scope>NUCLEOTIDE SEQUENCE [LARGE SCALE GENOMIC DNA]</scope>
    <source>
        <strain evidence="4 5">CJ05E6</strain>
    </source>
</reference>
<sequence>MISWHFAGWKTFTNTANKEKKMEQVRELPNGKCVRRYSPEHPLFDAGTRLWATKYYQEPESMVQPEDTAGEAAHSEPITCRLANCSVSFKSTAAYEEHYDMVHRNICRECSRSFLSLRLLDIHISETHDAFFKILSKKKPMYVCLVDGCPEIFRHDDKRTRHLIRVHQYPEAFSFHQKRKQRKGKSSKGAAGVKKSEGDEQPEVDGETIKKREARKRRRQQKKKKLSEQAKLRGSDMQVDEESKTDKTGEESNTEDAKSEVTDIEMADLEETMRELRIPKSIHFGRKRRT</sequence>
<evidence type="ECO:0000313" key="4">
    <source>
        <dbReference type="EMBL" id="ETL43618.1"/>
    </source>
</evidence>
<evidence type="ECO:0000256" key="1">
    <source>
        <dbReference type="SAM" id="MobiDB-lite"/>
    </source>
</evidence>
<dbReference type="VEuPathDB" id="FungiDB:PPTG_02238"/>
<name>W2JDG4_PHYNI</name>
<dbReference type="Proteomes" id="UP000053864">
    <property type="component" value="Unassembled WGS sequence"/>
</dbReference>
<dbReference type="PANTHER" id="PTHR21354:SF0">
    <property type="entry name" value="ZINC FINGER PROTEIN 511"/>
    <property type="match status" value="1"/>
</dbReference>
<feature type="compositionally biased region" description="Basic residues" evidence="1">
    <location>
        <begin position="212"/>
        <end position="225"/>
    </location>
</feature>
<dbReference type="InterPro" id="IPR013087">
    <property type="entry name" value="Znf_C2H2_type"/>
</dbReference>
<dbReference type="InterPro" id="IPR039258">
    <property type="entry name" value="ZNF511"/>
</dbReference>
<feature type="domain" description="C2H2-type" evidence="2">
    <location>
        <begin position="107"/>
        <end position="128"/>
    </location>
</feature>
<dbReference type="PROSITE" id="PS00028">
    <property type="entry name" value="ZINC_FINGER_C2H2_1"/>
    <property type="match status" value="2"/>
</dbReference>
<dbReference type="Proteomes" id="UP000053236">
    <property type="component" value="Unassembled WGS sequence"/>
</dbReference>
<feature type="compositionally biased region" description="Basic and acidic residues" evidence="1">
    <location>
        <begin position="241"/>
        <end position="261"/>
    </location>
</feature>
<dbReference type="Gene3D" id="3.30.160.60">
    <property type="entry name" value="Classic Zinc Finger"/>
    <property type="match status" value="1"/>
</dbReference>
<feature type="compositionally biased region" description="Basic residues" evidence="1">
    <location>
        <begin position="176"/>
        <end position="186"/>
    </location>
</feature>
<feature type="domain" description="C2H2-type" evidence="2">
    <location>
        <begin position="144"/>
        <end position="167"/>
    </location>
</feature>
<evidence type="ECO:0000259" key="2">
    <source>
        <dbReference type="PROSITE" id="PS00028"/>
    </source>
</evidence>
<dbReference type="AlphaFoldDB" id="W2JDG4"/>
<dbReference type="EMBL" id="KI672127">
    <property type="protein sequence ID" value="ETL43618.1"/>
    <property type="molecule type" value="Genomic_DNA"/>
</dbReference>
<evidence type="ECO:0000313" key="3">
    <source>
        <dbReference type="EMBL" id="ETK90210.1"/>
    </source>
</evidence>
<evidence type="ECO:0000313" key="5">
    <source>
        <dbReference type="Proteomes" id="UP000053864"/>
    </source>
</evidence>
<accession>W2JDG4</accession>
<reference evidence="3" key="1">
    <citation type="submission" date="2013-11" db="EMBL/GenBank/DDBJ databases">
        <title>The Genome Sequence of Phytophthora parasitica CJ02B3.</title>
        <authorList>
            <consortium name="The Broad Institute Genomics Platform"/>
            <person name="Russ C."/>
            <person name="Tyler B."/>
            <person name="Panabieres F."/>
            <person name="Shan W."/>
            <person name="Tripathy S."/>
            <person name="Grunwald N."/>
            <person name="Machado M."/>
            <person name="Johnson C.S."/>
            <person name="Arredondo F."/>
            <person name="Hong C."/>
            <person name="Coffey M."/>
            <person name="Young S.K."/>
            <person name="Zeng Q."/>
            <person name="Gargeya S."/>
            <person name="Fitzgerald M."/>
            <person name="Abouelleil A."/>
            <person name="Alvarado L."/>
            <person name="Chapman S.B."/>
            <person name="Gainer-Dewar J."/>
            <person name="Goldberg J."/>
            <person name="Griggs A."/>
            <person name="Gujja S."/>
            <person name="Hansen M."/>
            <person name="Howarth C."/>
            <person name="Imamovic A."/>
            <person name="Ireland A."/>
            <person name="Larimer J."/>
            <person name="McCowan C."/>
            <person name="Murphy C."/>
            <person name="Pearson M."/>
            <person name="Poon T.W."/>
            <person name="Priest M."/>
            <person name="Roberts A."/>
            <person name="Saif S."/>
            <person name="Shea T."/>
            <person name="Sykes S."/>
            <person name="Wortman J."/>
            <person name="Nusbaum C."/>
            <person name="Birren B."/>
        </authorList>
    </citation>
    <scope>NUCLEOTIDE SEQUENCE [LARGE SCALE GENOMIC DNA]</scope>
    <source>
        <strain evidence="3">CJ02B3</strain>
    </source>
</reference>
<dbReference type="SMART" id="SM00355">
    <property type="entry name" value="ZnF_C2H2"/>
    <property type="match status" value="3"/>
</dbReference>